<evidence type="ECO:0000313" key="2">
    <source>
        <dbReference type="EMBL" id="KAK4040826.1"/>
    </source>
</evidence>
<evidence type="ECO:0000313" key="3">
    <source>
        <dbReference type="Proteomes" id="UP001303115"/>
    </source>
</evidence>
<comment type="caution">
    <text evidence="2">The sequence shown here is derived from an EMBL/GenBank/DDBJ whole genome shotgun (WGS) entry which is preliminary data.</text>
</comment>
<dbReference type="AlphaFoldDB" id="A0AAN6PH76"/>
<feature type="region of interest" description="Disordered" evidence="1">
    <location>
        <begin position="219"/>
        <end position="239"/>
    </location>
</feature>
<sequence length="307" mass="35164">MEPPYAECEQLPIQKLKAPHREILIRAIANVLSTPIAKQTYAQIVDGLPLSDVARDSVSGSEEAQTLCSSFDASILLISSKPLQDYESVPPGSPAFSTRLIELVARAVHQIASWLYRQDTSRHKDDALGRWRPAEEYKRLYPATFPTTLFCHPWYKDYDQYPEGIADSVGYWAEARILGGIILFDRRDPDSPNAIYVHPSRREDLTEFLLSDTTPPQHCPLPILPSEANRQRVDPEQAIKKTGIYRDPWERRLRPLAAGDARLRDVVDLFNYISKEDYREARRRAYKKQEREWTRQAQREAGGNGQT</sequence>
<reference evidence="3" key="1">
    <citation type="journal article" date="2023" name="Mol. Phylogenet. Evol.">
        <title>Genome-scale phylogeny and comparative genomics of the fungal order Sordariales.</title>
        <authorList>
            <person name="Hensen N."/>
            <person name="Bonometti L."/>
            <person name="Westerberg I."/>
            <person name="Brannstrom I.O."/>
            <person name="Guillou S."/>
            <person name="Cros-Aarteil S."/>
            <person name="Calhoun S."/>
            <person name="Haridas S."/>
            <person name="Kuo A."/>
            <person name="Mondo S."/>
            <person name="Pangilinan J."/>
            <person name="Riley R."/>
            <person name="LaButti K."/>
            <person name="Andreopoulos B."/>
            <person name="Lipzen A."/>
            <person name="Chen C."/>
            <person name="Yan M."/>
            <person name="Daum C."/>
            <person name="Ng V."/>
            <person name="Clum A."/>
            <person name="Steindorff A."/>
            <person name="Ohm R.A."/>
            <person name="Martin F."/>
            <person name="Silar P."/>
            <person name="Natvig D.O."/>
            <person name="Lalanne C."/>
            <person name="Gautier V."/>
            <person name="Ament-Velasquez S.L."/>
            <person name="Kruys A."/>
            <person name="Hutchinson M.I."/>
            <person name="Powell A.J."/>
            <person name="Barry K."/>
            <person name="Miller A.N."/>
            <person name="Grigoriev I.V."/>
            <person name="Debuchy R."/>
            <person name="Gladieux P."/>
            <person name="Hiltunen Thoren M."/>
            <person name="Johannesson H."/>
        </authorList>
    </citation>
    <scope>NUCLEOTIDE SEQUENCE [LARGE SCALE GENOMIC DNA]</scope>
    <source>
        <strain evidence="3">CBS 284.82</strain>
    </source>
</reference>
<proteinExistence type="predicted"/>
<feature type="region of interest" description="Disordered" evidence="1">
    <location>
        <begin position="288"/>
        <end position="307"/>
    </location>
</feature>
<organism evidence="2 3">
    <name type="scientific">Parachaetomium inaequale</name>
    <dbReference type="NCBI Taxonomy" id="2588326"/>
    <lineage>
        <taxon>Eukaryota</taxon>
        <taxon>Fungi</taxon>
        <taxon>Dikarya</taxon>
        <taxon>Ascomycota</taxon>
        <taxon>Pezizomycotina</taxon>
        <taxon>Sordariomycetes</taxon>
        <taxon>Sordariomycetidae</taxon>
        <taxon>Sordariales</taxon>
        <taxon>Chaetomiaceae</taxon>
        <taxon>Parachaetomium</taxon>
    </lineage>
</organism>
<dbReference type="Proteomes" id="UP001303115">
    <property type="component" value="Unassembled WGS sequence"/>
</dbReference>
<dbReference type="EMBL" id="MU854369">
    <property type="protein sequence ID" value="KAK4040826.1"/>
    <property type="molecule type" value="Genomic_DNA"/>
</dbReference>
<accession>A0AAN6PH76</accession>
<gene>
    <name evidence="2" type="ORF">C8A01DRAFT_45936</name>
</gene>
<evidence type="ECO:0000256" key="1">
    <source>
        <dbReference type="SAM" id="MobiDB-lite"/>
    </source>
</evidence>
<name>A0AAN6PH76_9PEZI</name>
<feature type="compositionally biased region" description="Basic and acidic residues" evidence="1">
    <location>
        <begin position="229"/>
        <end position="239"/>
    </location>
</feature>
<keyword evidence="3" id="KW-1185">Reference proteome</keyword>
<feature type="compositionally biased region" description="Basic and acidic residues" evidence="1">
    <location>
        <begin position="288"/>
        <end position="298"/>
    </location>
</feature>
<protein>
    <submittedName>
        <fullName evidence="2">Uncharacterized protein</fullName>
    </submittedName>
</protein>